<dbReference type="AlphaFoldDB" id="A0A7R9ME31"/>
<dbReference type="EMBL" id="CAJPVJ010015092">
    <property type="protein sequence ID" value="CAG2175665.1"/>
    <property type="molecule type" value="Genomic_DNA"/>
</dbReference>
<evidence type="ECO:0008006" key="3">
    <source>
        <dbReference type="Google" id="ProtNLM"/>
    </source>
</evidence>
<protein>
    <recommendedName>
        <fullName evidence="3">Cytoplasmic FMR1-interacting protein</fullName>
    </recommendedName>
</protein>
<accession>A0A7R9ME31</accession>
<reference evidence="1" key="1">
    <citation type="submission" date="2020-11" db="EMBL/GenBank/DDBJ databases">
        <authorList>
            <person name="Tran Van P."/>
        </authorList>
    </citation>
    <scope>NUCLEOTIDE SEQUENCE</scope>
</reference>
<gene>
    <name evidence="1" type="ORF">ONB1V03_LOCUS15100</name>
</gene>
<dbReference type="EMBL" id="OC929917">
    <property type="protein sequence ID" value="CAD7658479.1"/>
    <property type="molecule type" value="Genomic_DNA"/>
</dbReference>
<dbReference type="GO" id="GO:0030833">
    <property type="term" value="P:regulation of actin filament polymerization"/>
    <property type="evidence" value="ECO:0007669"/>
    <property type="project" value="InterPro"/>
</dbReference>
<dbReference type="Proteomes" id="UP000728032">
    <property type="component" value="Unassembled WGS sequence"/>
</dbReference>
<name>A0A7R9ME31_9ACAR</name>
<dbReference type="PIRSF" id="PIRSF008153">
    <property type="entry name" value="FMR1_interacting"/>
    <property type="match status" value="1"/>
</dbReference>
<dbReference type="PANTHER" id="PTHR12195">
    <property type="entry name" value="CYTOPLASMIC FMR1-INTERACTING PROTEIN-RELATED"/>
    <property type="match status" value="1"/>
</dbReference>
<sequence>MQREKQSVHPQSQPPYYLYGTKALNMAYMNIHALNNGFIGAPHFRSMCKLLGYQGIAVVIEELLKIVKSLLQGTIAQYVKTLMTVMPKVCKLPLYDYGSTGVLEYYQAQLRDIIQYPDVKTEMFQSFREIGNALLFCLLIEQALSQEEVCDLLEAAPFQNILPRIYCKDGEKPETKLKRLEAKYSPLQVVPNIERLGTPKQASIAREGDLLTKERLCCGLSIFETILQRIRGFMLESEEQASIWIGPNRMPPPNGVIYVDECFEFHRLWSALQFIYCIPVGDGEFTIEELFGEGLNWSGATMIALLGQHKRFEALDFSYHLLKVQRVDGRDELVRGIPLKRMVDRIRRFQVLNSQIFSILSKFLTNANGDANTVEHVKCFQPPIHPAMATAQANSAPIYMRAAILLQQQQRLKE</sequence>
<dbReference type="OrthoDB" id="10265867at2759"/>
<evidence type="ECO:0000313" key="1">
    <source>
        <dbReference type="EMBL" id="CAD7658479.1"/>
    </source>
</evidence>
<organism evidence="1">
    <name type="scientific">Oppiella nova</name>
    <dbReference type="NCBI Taxonomy" id="334625"/>
    <lineage>
        <taxon>Eukaryota</taxon>
        <taxon>Metazoa</taxon>
        <taxon>Ecdysozoa</taxon>
        <taxon>Arthropoda</taxon>
        <taxon>Chelicerata</taxon>
        <taxon>Arachnida</taxon>
        <taxon>Acari</taxon>
        <taxon>Acariformes</taxon>
        <taxon>Sarcoptiformes</taxon>
        <taxon>Oribatida</taxon>
        <taxon>Brachypylina</taxon>
        <taxon>Oppioidea</taxon>
        <taxon>Oppiidae</taxon>
        <taxon>Oppiella</taxon>
    </lineage>
</organism>
<dbReference type="GO" id="GO:0031267">
    <property type="term" value="F:small GTPase binding"/>
    <property type="evidence" value="ECO:0007669"/>
    <property type="project" value="InterPro"/>
</dbReference>
<dbReference type="PRINTS" id="PR01698">
    <property type="entry name" value="CYTOFMRPINTP"/>
</dbReference>
<proteinExistence type="predicted"/>
<dbReference type="Pfam" id="PF05994">
    <property type="entry name" value="FragX_IP"/>
    <property type="match status" value="1"/>
</dbReference>
<dbReference type="InterPro" id="IPR008081">
    <property type="entry name" value="Cytoplasmic_FMR1-int"/>
</dbReference>
<keyword evidence="2" id="KW-1185">Reference proteome</keyword>
<evidence type="ECO:0000313" key="2">
    <source>
        <dbReference type="Proteomes" id="UP000728032"/>
    </source>
</evidence>